<gene>
    <name evidence="2" type="ORF">B0A52_08056</name>
</gene>
<sequence length="185" mass="20724">MSHTPRNFPSELVMPSASRKPSVIPNLQPAFDPAASVNYDATLQELKSVCKELHIQQHHLFGCVRELREYMHQIGDTLYRKIDHHEKTLQARLYEDGKSTRAAIETLTDDLLEAAQVYGRELFQAEEVSSPPQLLRQPTGLAISQVTSSEVTRGERTPKPGPSRSPQLSEAKNKPTQSPQLRTTA</sequence>
<comment type="caution">
    <text evidence="2">The sequence shown here is derived from an EMBL/GenBank/DDBJ whole genome shotgun (WGS) entry which is preliminary data.</text>
</comment>
<dbReference type="Proteomes" id="UP000288859">
    <property type="component" value="Unassembled WGS sequence"/>
</dbReference>
<evidence type="ECO:0000313" key="2">
    <source>
        <dbReference type="EMBL" id="RVX68989.1"/>
    </source>
</evidence>
<evidence type="ECO:0000256" key="1">
    <source>
        <dbReference type="SAM" id="MobiDB-lite"/>
    </source>
</evidence>
<name>A0A438MZT3_EXOME</name>
<protein>
    <submittedName>
        <fullName evidence="2">Uncharacterized protein</fullName>
    </submittedName>
</protein>
<proteinExistence type="predicted"/>
<accession>A0A438MZT3</accession>
<evidence type="ECO:0000313" key="3">
    <source>
        <dbReference type="Proteomes" id="UP000288859"/>
    </source>
</evidence>
<dbReference type="AlphaFoldDB" id="A0A438MZT3"/>
<dbReference type="EMBL" id="NAJM01000033">
    <property type="protein sequence ID" value="RVX68989.1"/>
    <property type="molecule type" value="Genomic_DNA"/>
</dbReference>
<feature type="compositionally biased region" description="Polar residues" evidence="1">
    <location>
        <begin position="142"/>
        <end position="151"/>
    </location>
</feature>
<feature type="region of interest" description="Disordered" evidence="1">
    <location>
        <begin position="128"/>
        <end position="185"/>
    </location>
</feature>
<organism evidence="2 3">
    <name type="scientific">Exophiala mesophila</name>
    <name type="common">Black yeast-like fungus</name>
    <dbReference type="NCBI Taxonomy" id="212818"/>
    <lineage>
        <taxon>Eukaryota</taxon>
        <taxon>Fungi</taxon>
        <taxon>Dikarya</taxon>
        <taxon>Ascomycota</taxon>
        <taxon>Pezizomycotina</taxon>
        <taxon>Eurotiomycetes</taxon>
        <taxon>Chaetothyriomycetidae</taxon>
        <taxon>Chaetothyriales</taxon>
        <taxon>Herpotrichiellaceae</taxon>
        <taxon>Exophiala</taxon>
    </lineage>
</organism>
<reference evidence="2 3" key="1">
    <citation type="submission" date="2017-03" db="EMBL/GenBank/DDBJ databases">
        <title>Genomes of endolithic fungi from Antarctica.</title>
        <authorList>
            <person name="Coleine C."/>
            <person name="Masonjones S."/>
            <person name="Stajich J.E."/>
        </authorList>
    </citation>
    <scope>NUCLEOTIDE SEQUENCE [LARGE SCALE GENOMIC DNA]</scope>
    <source>
        <strain evidence="2 3">CCFEE 6314</strain>
    </source>
</reference>
<feature type="compositionally biased region" description="Polar residues" evidence="1">
    <location>
        <begin position="164"/>
        <end position="185"/>
    </location>
</feature>